<dbReference type="Pfam" id="PF20511">
    <property type="entry name" value="PMI_typeI_cat"/>
    <property type="match status" value="1"/>
</dbReference>
<dbReference type="AlphaFoldDB" id="A0A5K7XC52"/>
<proteinExistence type="predicted"/>
<keyword evidence="7" id="KW-1185">Reference proteome</keyword>
<evidence type="ECO:0000256" key="4">
    <source>
        <dbReference type="PIRSR" id="PIRSR036894-2"/>
    </source>
</evidence>
<dbReference type="PANTHER" id="PTHR42742:SF3">
    <property type="entry name" value="FRUCTOKINASE"/>
    <property type="match status" value="1"/>
</dbReference>
<dbReference type="RefSeq" id="WP_152099732.1">
    <property type="nucleotide sequence ID" value="NZ_AP021861.1"/>
</dbReference>
<evidence type="ECO:0000256" key="1">
    <source>
        <dbReference type="ARBA" id="ARBA00022723"/>
    </source>
</evidence>
<dbReference type="PIRSF" id="PIRSF036894">
    <property type="entry name" value="PMI_Firm_short"/>
    <property type="match status" value="1"/>
</dbReference>
<name>A0A5K7XC52_9BACT</name>
<dbReference type="CDD" id="cd07010">
    <property type="entry name" value="cupin_PMI_type_I_N_bac"/>
    <property type="match status" value="1"/>
</dbReference>
<organism evidence="6 7">
    <name type="scientific">Lacipirellula parvula</name>
    <dbReference type="NCBI Taxonomy" id="2650471"/>
    <lineage>
        <taxon>Bacteria</taxon>
        <taxon>Pseudomonadati</taxon>
        <taxon>Planctomycetota</taxon>
        <taxon>Planctomycetia</taxon>
        <taxon>Pirellulales</taxon>
        <taxon>Lacipirellulaceae</taxon>
        <taxon>Lacipirellula</taxon>
    </lineage>
</organism>
<dbReference type="InterPro" id="IPR046457">
    <property type="entry name" value="PMI_typeI_cat"/>
</dbReference>
<dbReference type="InterPro" id="IPR011051">
    <property type="entry name" value="RmlC_Cupin_sf"/>
</dbReference>
<dbReference type="InterPro" id="IPR051804">
    <property type="entry name" value="Carb_Metab_Reg_Kinase/Isom"/>
</dbReference>
<evidence type="ECO:0000313" key="7">
    <source>
        <dbReference type="Proteomes" id="UP000326837"/>
    </source>
</evidence>
<feature type="binding site" evidence="3">
    <location>
        <position position="122"/>
    </location>
    <ligand>
        <name>Zn(2+)</name>
        <dbReference type="ChEBI" id="CHEBI:29105"/>
    </ligand>
</feature>
<evidence type="ECO:0000313" key="6">
    <source>
        <dbReference type="EMBL" id="BBO34088.1"/>
    </source>
</evidence>
<feature type="binding site" evidence="3">
    <location>
        <position position="104"/>
    </location>
    <ligand>
        <name>Zn(2+)</name>
        <dbReference type="ChEBI" id="CHEBI:29105"/>
    </ligand>
</feature>
<feature type="active site" evidence="4">
    <location>
        <position position="200"/>
    </location>
</feature>
<feature type="domain" description="Phosphomannose isomerase type I catalytic" evidence="5">
    <location>
        <begin position="8"/>
        <end position="114"/>
    </location>
</feature>
<dbReference type="InterPro" id="IPR014710">
    <property type="entry name" value="RmlC-like_jellyroll"/>
</dbReference>
<reference evidence="7" key="1">
    <citation type="submission" date="2019-10" db="EMBL/GenBank/DDBJ databases">
        <title>Lacipirellula parvula gen. nov., sp. nov., representing a lineage of planctomycetes widespread in freshwater anoxic habitats, and description of the family Lacipirellulaceae.</title>
        <authorList>
            <person name="Dedysh S.N."/>
            <person name="Kulichevskaya I.S."/>
            <person name="Beletsky A.V."/>
            <person name="Rakitin A.L."/>
            <person name="Mardanov A.V."/>
            <person name="Ivanova A.A."/>
            <person name="Saltykova V.X."/>
            <person name="Rijpstra W.I.C."/>
            <person name="Sinninghe Damste J.S."/>
            <person name="Ravin N.V."/>
        </authorList>
    </citation>
    <scope>NUCLEOTIDE SEQUENCE [LARGE SCALE GENOMIC DNA]</scope>
    <source>
        <strain evidence="7">PX69</strain>
    </source>
</reference>
<feature type="binding site" evidence="3">
    <location>
        <position position="180"/>
    </location>
    <ligand>
        <name>Zn(2+)</name>
        <dbReference type="ChEBI" id="CHEBI:29105"/>
    </ligand>
</feature>
<dbReference type="Gene3D" id="2.60.120.10">
    <property type="entry name" value="Jelly Rolls"/>
    <property type="match status" value="2"/>
</dbReference>
<dbReference type="GO" id="GO:0004476">
    <property type="term" value="F:mannose-6-phosphate isomerase activity"/>
    <property type="evidence" value="ECO:0007669"/>
    <property type="project" value="UniProtKB-EC"/>
</dbReference>
<evidence type="ECO:0000256" key="3">
    <source>
        <dbReference type="PIRSR" id="PIRSR036894-1"/>
    </source>
</evidence>
<keyword evidence="1 3" id="KW-0479">Metal-binding</keyword>
<sequence>MTPRCDYLLRFEPLFRRYLWGGRRLGTMLGKVIGAGDDYAESWEIVDHGADQSVILNGPLAGWTLGELVREQPTALLGGGVSTESFPLLFKFLDCNRTLSVQVHPNDEQGAQLEPPDLGKTEAWVVIAADPGSKIYAGLKPGVTAEQLAAAIAAGHCETCLHEFEARVGDCVFIPAGTVHALGAGLVIAEIQQASDTTFRLHDWNRVDAAGNPRQLHVHESLATIDYTRGAVAPQHPAAQEAGRERLVECDKFLLDRVSIAAGSDAALGGGDSFHLLAVLAGAVEVSAGGHKEVLKAGETALLPAAVETATVFAREDALLLDISLPG</sequence>
<protein>
    <submittedName>
        <fullName evidence="6">Mannose-6-phosphate isomerase</fullName>
        <ecNumber evidence="6">5.3.1.8</ecNumber>
    </submittedName>
</protein>
<dbReference type="PANTHER" id="PTHR42742">
    <property type="entry name" value="TRANSCRIPTIONAL REPRESSOR MPRA"/>
    <property type="match status" value="1"/>
</dbReference>
<evidence type="ECO:0000256" key="2">
    <source>
        <dbReference type="ARBA" id="ARBA00022833"/>
    </source>
</evidence>
<dbReference type="SUPFAM" id="SSF51182">
    <property type="entry name" value="RmlC-like cupins"/>
    <property type="match status" value="1"/>
</dbReference>
<dbReference type="InterPro" id="IPR014628">
    <property type="entry name" value="Man6P_isomerase_Firm_short"/>
</dbReference>
<dbReference type="KEGG" id="lpav:PLANPX_3700"/>
<gene>
    <name evidence="6" type="ORF">PLANPX_3700</name>
</gene>
<keyword evidence="2 3" id="KW-0862">Zinc</keyword>
<dbReference type="EC" id="5.3.1.8" evidence="6"/>
<comment type="cofactor">
    <cofactor evidence="3">
        <name>Zn(2+)</name>
        <dbReference type="ChEBI" id="CHEBI:29105"/>
    </cofactor>
    <text evidence="3">Binds 1 zinc ion per subunit.</text>
</comment>
<dbReference type="GO" id="GO:0008270">
    <property type="term" value="F:zinc ion binding"/>
    <property type="evidence" value="ECO:0007669"/>
    <property type="project" value="InterPro"/>
</dbReference>
<accession>A0A5K7XC52</accession>
<evidence type="ECO:0000259" key="5">
    <source>
        <dbReference type="Pfam" id="PF20511"/>
    </source>
</evidence>
<dbReference type="EMBL" id="AP021861">
    <property type="protein sequence ID" value="BBO34088.1"/>
    <property type="molecule type" value="Genomic_DNA"/>
</dbReference>
<keyword evidence="6" id="KW-0413">Isomerase</keyword>
<dbReference type="GO" id="GO:0005975">
    <property type="term" value="P:carbohydrate metabolic process"/>
    <property type="evidence" value="ECO:0007669"/>
    <property type="project" value="InterPro"/>
</dbReference>
<dbReference type="Proteomes" id="UP000326837">
    <property type="component" value="Chromosome"/>
</dbReference>